<accession>A0ABR3ZSA4</accession>
<evidence type="ECO:0000313" key="3">
    <source>
        <dbReference type="Proteomes" id="UP001583186"/>
    </source>
</evidence>
<name>A0ABR3ZSA4_9PEZI</name>
<feature type="compositionally biased region" description="Polar residues" evidence="1">
    <location>
        <begin position="53"/>
        <end position="72"/>
    </location>
</feature>
<sequence length="215" mass="23593">MKSFTLKPVGTGSTNKSHKSHKSQSLSISSSTGSSSSSTATSVVSSSLAHAKSATSAAWSACKQGTRTTLKKGSSAFKGNSVRKSHSPPSPALDWNQGQPRTYSPPRRVRRLFRFGGASPIKKSRYHSLSEDMDTDDDRDIFSGRPFSERVDVHLKEDNDDHYYANDIDHMDAGIARFVFTPQHAATSYLATSTAQHMQFAADEGEGDDDEWWRD</sequence>
<dbReference type="EMBL" id="JAWCUI010000004">
    <property type="protein sequence ID" value="KAL1902683.1"/>
    <property type="molecule type" value="Genomic_DNA"/>
</dbReference>
<proteinExistence type="predicted"/>
<dbReference type="Proteomes" id="UP001583186">
    <property type="component" value="Unassembled WGS sequence"/>
</dbReference>
<comment type="caution">
    <text evidence="2">The sequence shown here is derived from an EMBL/GenBank/DDBJ whole genome shotgun (WGS) entry which is preliminary data.</text>
</comment>
<gene>
    <name evidence="2" type="ORF">Sste5346_001125</name>
</gene>
<feature type="compositionally biased region" description="Low complexity" evidence="1">
    <location>
        <begin position="23"/>
        <end position="49"/>
    </location>
</feature>
<feature type="region of interest" description="Disordered" evidence="1">
    <location>
        <begin position="1"/>
        <end position="106"/>
    </location>
</feature>
<protein>
    <submittedName>
        <fullName evidence="2">Uncharacterized protein</fullName>
    </submittedName>
</protein>
<evidence type="ECO:0000313" key="2">
    <source>
        <dbReference type="EMBL" id="KAL1902683.1"/>
    </source>
</evidence>
<evidence type="ECO:0000256" key="1">
    <source>
        <dbReference type="SAM" id="MobiDB-lite"/>
    </source>
</evidence>
<organism evidence="2 3">
    <name type="scientific">Sporothrix stenoceras</name>
    <dbReference type="NCBI Taxonomy" id="5173"/>
    <lineage>
        <taxon>Eukaryota</taxon>
        <taxon>Fungi</taxon>
        <taxon>Dikarya</taxon>
        <taxon>Ascomycota</taxon>
        <taxon>Pezizomycotina</taxon>
        <taxon>Sordariomycetes</taxon>
        <taxon>Sordariomycetidae</taxon>
        <taxon>Ophiostomatales</taxon>
        <taxon>Ophiostomataceae</taxon>
        <taxon>Sporothrix</taxon>
    </lineage>
</organism>
<reference evidence="2 3" key="1">
    <citation type="journal article" date="2024" name="IMA Fungus">
        <title>IMA Genome - F19 : A genome assembly and annotation guide to empower mycologists, including annotated draft genome sequences of Ceratocystis pirilliformis, Diaporthe australafricana, Fusarium ophioides, Paecilomyces lecythidis, and Sporothrix stenoceras.</title>
        <authorList>
            <person name="Aylward J."/>
            <person name="Wilson A.M."/>
            <person name="Visagie C.M."/>
            <person name="Spraker J."/>
            <person name="Barnes I."/>
            <person name="Buitendag C."/>
            <person name="Ceriani C."/>
            <person name="Del Mar Angel L."/>
            <person name="du Plessis D."/>
            <person name="Fuchs T."/>
            <person name="Gasser K."/>
            <person name="Kramer D."/>
            <person name="Li W."/>
            <person name="Munsamy K."/>
            <person name="Piso A."/>
            <person name="Price J.L."/>
            <person name="Sonnekus B."/>
            <person name="Thomas C."/>
            <person name="van der Nest A."/>
            <person name="van Dijk A."/>
            <person name="van Heerden A."/>
            <person name="van Vuuren N."/>
            <person name="Yilmaz N."/>
            <person name="Duong T.A."/>
            <person name="van der Merwe N.A."/>
            <person name="Wingfield M.J."/>
            <person name="Wingfield B.D."/>
        </authorList>
    </citation>
    <scope>NUCLEOTIDE SEQUENCE [LARGE SCALE GENOMIC DNA]</scope>
    <source>
        <strain evidence="2 3">CMW 5346</strain>
    </source>
</reference>
<keyword evidence="3" id="KW-1185">Reference proteome</keyword>